<protein>
    <submittedName>
        <fullName evidence="1">Uncharacterized protein</fullName>
    </submittedName>
</protein>
<evidence type="ECO:0000313" key="1">
    <source>
        <dbReference type="EMBL" id="OAY30829.1"/>
    </source>
</evidence>
<proteinExistence type="predicted"/>
<name>A0A2C9UKB6_MANES</name>
<accession>A0A2C9UKB6</accession>
<sequence length="42" mass="4923">MRDRYGLEFITRYSFGKTTNVFLEITLESGRLCLVLLLQDIP</sequence>
<dbReference type="AlphaFoldDB" id="A0A2C9UKB6"/>
<dbReference type="EMBL" id="CM004400">
    <property type="protein sequence ID" value="OAY30829.1"/>
    <property type="molecule type" value="Genomic_DNA"/>
</dbReference>
<gene>
    <name evidence="1" type="ORF">MANES_14G062300</name>
</gene>
<reference evidence="1" key="1">
    <citation type="submission" date="2016-02" db="EMBL/GenBank/DDBJ databases">
        <title>WGS assembly of Manihot esculenta.</title>
        <authorList>
            <person name="Bredeson J.V."/>
            <person name="Prochnik S.E."/>
            <person name="Lyons J.B."/>
            <person name="Schmutz J."/>
            <person name="Grimwood J."/>
            <person name="Vrebalov J."/>
            <person name="Bart R.S."/>
            <person name="Amuge T."/>
            <person name="Ferguson M.E."/>
            <person name="Green R."/>
            <person name="Putnam N."/>
            <person name="Stites J."/>
            <person name="Rounsley S."/>
            <person name="Rokhsar D.S."/>
        </authorList>
    </citation>
    <scope>NUCLEOTIDE SEQUENCE [LARGE SCALE GENOMIC DNA]</scope>
    <source>
        <tissue evidence="1">Leaf</tissue>
    </source>
</reference>
<organism evidence="1">
    <name type="scientific">Manihot esculenta</name>
    <name type="common">Cassava</name>
    <name type="synonym">Jatropha manihot</name>
    <dbReference type="NCBI Taxonomy" id="3983"/>
    <lineage>
        <taxon>Eukaryota</taxon>
        <taxon>Viridiplantae</taxon>
        <taxon>Streptophyta</taxon>
        <taxon>Embryophyta</taxon>
        <taxon>Tracheophyta</taxon>
        <taxon>Spermatophyta</taxon>
        <taxon>Magnoliopsida</taxon>
        <taxon>eudicotyledons</taxon>
        <taxon>Gunneridae</taxon>
        <taxon>Pentapetalae</taxon>
        <taxon>rosids</taxon>
        <taxon>fabids</taxon>
        <taxon>Malpighiales</taxon>
        <taxon>Euphorbiaceae</taxon>
        <taxon>Crotonoideae</taxon>
        <taxon>Manihoteae</taxon>
        <taxon>Manihot</taxon>
    </lineage>
</organism>